<dbReference type="AlphaFoldDB" id="A0A9W9F0U0"/>
<reference evidence="3" key="2">
    <citation type="journal article" date="2023" name="IMA Fungus">
        <title>Comparative genomic study of the Penicillium genus elucidates a diverse pangenome and 15 lateral gene transfer events.</title>
        <authorList>
            <person name="Petersen C."/>
            <person name="Sorensen T."/>
            <person name="Nielsen M.R."/>
            <person name="Sondergaard T.E."/>
            <person name="Sorensen J.L."/>
            <person name="Fitzpatrick D.A."/>
            <person name="Frisvad J.C."/>
            <person name="Nielsen K.L."/>
        </authorList>
    </citation>
    <scope>NUCLEOTIDE SEQUENCE</scope>
    <source>
        <strain evidence="3">IBT 34128</strain>
    </source>
</reference>
<dbReference type="SUPFAM" id="SSF57959">
    <property type="entry name" value="Leucine zipper domain"/>
    <property type="match status" value="1"/>
</dbReference>
<feature type="compositionally biased region" description="Pro residues" evidence="2">
    <location>
        <begin position="173"/>
        <end position="185"/>
    </location>
</feature>
<keyword evidence="1" id="KW-0175">Coiled coil</keyword>
<dbReference type="InterPro" id="IPR046347">
    <property type="entry name" value="bZIP_sf"/>
</dbReference>
<dbReference type="Gene3D" id="1.20.5.170">
    <property type="match status" value="1"/>
</dbReference>
<name>A0A9W9F0U0_9EURO</name>
<comment type="caution">
    <text evidence="3">The sequence shown here is derived from an EMBL/GenBank/DDBJ whole genome shotgun (WGS) entry which is preliminary data.</text>
</comment>
<feature type="compositionally biased region" description="Polar residues" evidence="2">
    <location>
        <begin position="1"/>
        <end position="11"/>
    </location>
</feature>
<feature type="region of interest" description="Disordered" evidence="2">
    <location>
        <begin position="158"/>
        <end position="240"/>
    </location>
</feature>
<dbReference type="Proteomes" id="UP001141434">
    <property type="component" value="Unassembled WGS sequence"/>
</dbReference>
<proteinExistence type="predicted"/>
<evidence type="ECO:0000256" key="1">
    <source>
        <dbReference type="SAM" id="Coils"/>
    </source>
</evidence>
<organism evidence="3 4">
    <name type="scientific">Penicillium alfredii</name>
    <dbReference type="NCBI Taxonomy" id="1506179"/>
    <lineage>
        <taxon>Eukaryota</taxon>
        <taxon>Fungi</taxon>
        <taxon>Dikarya</taxon>
        <taxon>Ascomycota</taxon>
        <taxon>Pezizomycotina</taxon>
        <taxon>Eurotiomycetes</taxon>
        <taxon>Eurotiomycetidae</taxon>
        <taxon>Eurotiales</taxon>
        <taxon>Aspergillaceae</taxon>
        <taxon>Penicillium</taxon>
    </lineage>
</organism>
<dbReference type="InterPro" id="IPR021833">
    <property type="entry name" value="DUF3425"/>
</dbReference>
<dbReference type="GO" id="GO:0003700">
    <property type="term" value="F:DNA-binding transcription factor activity"/>
    <property type="evidence" value="ECO:0007669"/>
    <property type="project" value="InterPro"/>
</dbReference>
<accession>A0A9W9F0U0</accession>
<dbReference type="CDD" id="cd14688">
    <property type="entry name" value="bZIP_YAP"/>
    <property type="match status" value="1"/>
</dbReference>
<feature type="coiled-coil region" evidence="1">
    <location>
        <begin position="96"/>
        <end position="142"/>
    </location>
</feature>
<dbReference type="GeneID" id="81396079"/>
<gene>
    <name evidence="3" type="ORF">NUU61_006382</name>
</gene>
<dbReference type="PANTHER" id="PTHR37012:SF2">
    <property type="entry name" value="BZIP DOMAIN-CONTAINING PROTEIN-RELATED"/>
    <property type="match status" value="1"/>
</dbReference>
<evidence type="ECO:0000313" key="3">
    <source>
        <dbReference type="EMBL" id="KAJ5091512.1"/>
    </source>
</evidence>
<evidence type="ECO:0000256" key="2">
    <source>
        <dbReference type="SAM" id="MobiDB-lite"/>
    </source>
</evidence>
<sequence>MANRASPNSQDAAPPPAIATLAEGRSHPDKLDDSTLPQRATSLGPEHMITDLISATTSAGRKRKLNSTSARGVANLTPDQLAKKRANDRQAQRAIRERNKGHIEALEQQVRDLSSQKPFLDLQAALRQNENTRSENRELRQGLKAAMDIIQPLLAKSETSDAPASLPQQQPRSIPPPSHTSPPPDAEAFTSNSHGSIQNEKQYPESIASIDTPSPTHSAPALRNRRSSSNGGYQPSPFRHALDTQRYNITHGLDFGAEERLGFNFLLEPSQNVPKIDRLRRSSSEHLRSSHTNPPSPLCPHPLNSPEHGTPAFAAPIKNIAPTCTLDIILVDFLHTRQREAAQGIPRQKLVGPPYPSVSSLLNPEKSVDSHPVSKVFTDILRTFPDISSLPEQVAVLYVMFLLMRWQIYPTQENYDRLPDWLTPRPTQLLQPHPAWMDYIPFPRMRDRVVTSYQDYPFENWFIPFTRDICVNWPYEGTDCLLSAGDSDELVINPVFERHMRNLSNWSLGTLFAESYPALADTARIKTEATTQTSTPRAI</sequence>
<evidence type="ECO:0008006" key="5">
    <source>
        <dbReference type="Google" id="ProtNLM"/>
    </source>
</evidence>
<feature type="region of interest" description="Disordered" evidence="2">
    <location>
        <begin position="1"/>
        <end position="69"/>
    </location>
</feature>
<dbReference type="EMBL" id="JAPMSZ010000009">
    <property type="protein sequence ID" value="KAJ5091512.1"/>
    <property type="molecule type" value="Genomic_DNA"/>
</dbReference>
<feature type="compositionally biased region" description="Basic and acidic residues" evidence="2">
    <location>
        <begin position="24"/>
        <end position="33"/>
    </location>
</feature>
<protein>
    <recommendedName>
        <fullName evidence="5">BZIP transcription factor</fullName>
    </recommendedName>
</protein>
<keyword evidence="4" id="KW-1185">Reference proteome</keyword>
<feature type="compositionally biased region" description="Polar residues" evidence="2">
    <location>
        <begin position="189"/>
        <end position="201"/>
    </location>
</feature>
<dbReference type="OrthoDB" id="4161589at2759"/>
<dbReference type="RefSeq" id="XP_056509710.1">
    <property type="nucleotide sequence ID" value="XM_056656910.1"/>
</dbReference>
<feature type="region of interest" description="Disordered" evidence="2">
    <location>
        <begin position="280"/>
        <end position="310"/>
    </location>
</feature>
<reference evidence="3" key="1">
    <citation type="submission" date="2022-11" db="EMBL/GenBank/DDBJ databases">
        <authorList>
            <person name="Petersen C."/>
        </authorList>
    </citation>
    <scope>NUCLEOTIDE SEQUENCE</scope>
    <source>
        <strain evidence="3">IBT 34128</strain>
    </source>
</reference>
<dbReference type="Pfam" id="PF11905">
    <property type="entry name" value="DUF3425"/>
    <property type="match status" value="1"/>
</dbReference>
<dbReference type="PANTHER" id="PTHR37012">
    <property type="entry name" value="B-ZIP TRANSCRIPTION FACTOR (EUROFUNG)-RELATED"/>
    <property type="match status" value="1"/>
</dbReference>
<evidence type="ECO:0000313" key="4">
    <source>
        <dbReference type="Proteomes" id="UP001141434"/>
    </source>
</evidence>